<dbReference type="SMART" id="SM00388">
    <property type="entry name" value="HisKA"/>
    <property type="match status" value="1"/>
</dbReference>
<evidence type="ECO:0000256" key="2">
    <source>
        <dbReference type="ARBA" id="ARBA00012438"/>
    </source>
</evidence>
<feature type="modified residue" description="4-aspartylphosphate" evidence="9">
    <location>
        <position position="345"/>
    </location>
</feature>
<dbReference type="Gene3D" id="3.30.565.10">
    <property type="entry name" value="Histidine kinase-like ATPase, C-terminal domain"/>
    <property type="match status" value="1"/>
</dbReference>
<dbReference type="InterPro" id="IPR036097">
    <property type="entry name" value="HisK_dim/P_sf"/>
</dbReference>
<dbReference type="InterPro" id="IPR003594">
    <property type="entry name" value="HATPase_dom"/>
</dbReference>
<sequence length="411" mass="46488">MEMVLIILVIVLTTVAAVLAYRLRVRERQIQEMQRESFEKSNYLTNMSHEIRTPLNGIIGLEYLMRENVDNPERLRLYLGKLRVSSQYLKNLVTDVLDISKIENGQLDIDAMPLDLREVLREVQGMVQIQTEESEITFQMHTELSQPYVVGDSVRLKQILVNLLGNAVKFTDKGGWVHLEVSQIMLPRNNVETCFVITDNGCGMSEEFLGRIWEPFEQEGEEKSRSGNGLGTTLCKNLTEQMGGTISVESVRGEGTRFTVRIPAETAARTESFDRGEVKDIPYTDHEINEEPLVLVADDNEINREIACEILHGKGYRTQEALNGKEAVDMFEESTPGSISRILMDIRMPVMDGYEAARFIRNMDRADAETVKIIALTANAFKEELERAEKAGMDGVITKPVDIEQLLAALR</sequence>
<dbReference type="InterPro" id="IPR036890">
    <property type="entry name" value="HATPase_C_sf"/>
</dbReference>
<evidence type="ECO:0000256" key="3">
    <source>
        <dbReference type="ARBA" id="ARBA00018672"/>
    </source>
</evidence>
<dbReference type="Gene3D" id="1.10.287.130">
    <property type="match status" value="1"/>
</dbReference>
<keyword evidence="4 9" id="KW-0597">Phosphoprotein</keyword>
<comment type="caution">
    <text evidence="12">The sequence shown here is derived from an EMBL/GenBank/DDBJ whole genome shotgun (WGS) entry which is preliminary data.</text>
</comment>
<dbReference type="RefSeq" id="WP_066737181.1">
    <property type="nucleotide sequence ID" value="NZ_JAJCIQ010000006.1"/>
</dbReference>
<feature type="domain" description="Histidine kinase" evidence="10">
    <location>
        <begin position="46"/>
        <end position="266"/>
    </location>
</feature>
<name>A0ABS8DGX3_9FIRM</name>
<dbReference type="Pfam" id="PF00512">
    <property type="entry name" value="HisKA"/>
    <property type="match status" value="1"/>
</dbReference>
<evidence type="ECO:0000256" key="5">
    <source>
        <dbReference type="ARBA" id="ARBA00022679"/>
    </source>
</evidence>
<dbReference type="InterPro" id="IPR001789">
    <property type="entry name" value="Sig_transdc_resp-reg_receiver"/>
</dbReference>
<evidence type="ECO:0000259" key="11">
    <source>
        <dbReference type="PROSITE" id="PS50110"/>
    </source>
</evidence>
<dbReference type="InterPro" id="IPR004358">
    <property type="entry name" value="Sig_transdc_His_kin-like_C"/>
</dbReference>
<accession>A0ABS8DGX3</accession>
<organism evidence="12 13">
    <name type="scientific">Bariatricus massiliensis</name>
    <dbReference type="NCBI Taxonomy" id="1745713"/>
    <lineage>
        <taxon>Bacteria</taxon>
        <taxon>Bacillati</taxon>
        <taxon>Bacillota</taxon>
        <taxon>Clostridia</taxon>
        <taxon>Lachnospirales</taxon>
        <taxon>Lachnospiraceae</taxon>
        <taxon>Bariatricus</taxon>
    </lineage>
</organism>
<evidence type="ECO:0000313" key="12">
    <source>
        <dbReference type="EMBL" id="MCB7387676.1"/>
    </source>
</evidence>
<evidence type="ECO:0000256" key="9">
    <source>
        <dbReference type="PROSITE-ProRule" id="PRU00169"/>
    </source>
</evidence>
<evidence type="ECO:0000256" key="8">
    <source>
        <dbReference type="ARBA" id="ARBA00024867"/>
    </source>
</evidence>
<dbReference type="PROSITE" id="PS50110">
    <property type="entry name" value="RESPONSE_REGULATORY"/>
    <property type="match status" value="1"/>
</dbReference>
<dbReference type="Pfam" id="PF00072">
    <property type="entry name" value="Response_reg"/>
    <property type="match status" value="1"/>
</dbReference>
<keyword evidence="5" id="KW-0808">Transferase</keyword>
<evidence type="ECO:0000256" key="1">
    <source>
        <dbReference type="ARBA" id="ARBA00000085"/>
    </source>
</evidence>
<dbReference type="SUPFAM" id="SSF55874">
    <property type="entry name" value="ATPase domain of HSP90 chaperone/DNA topoisomerase II/histidine kinase"/>
    <property type="match status" value="1"/>
</dbReference>
<dbReference type="InterPro" id="IPR011006">
    <property type="entry name" value="CheY-like_superfamily"/>
</dbReference>
<dbReference type="SUPFAM" id="SSF52172">
    <property type="entry name" value="CheY-like"/>
    <property type="match status" value="1"/>
</dbReference>
<dbReference type="PROSITE" id="PS50109">
    <property type="entry name" value="HIS_KIN"/>
    <property type="match status" value="1"/>
</dbReference>
<dbReference type="Proteomes" id="UP001299546">
    <property type="component" value="Unassembled WGS sequence"/>
</dbReference>
<evidence type="ECO:0000256" key="7">
    <source>
        <dbReference type="ARBA" id="ARBA00023012"/>
    </source>
</evidence>
<dbReference type="PANTHER" id="PTHR43047">
    <property type="entry name" value="TWO-COMPONENT HISTIDINE PROTEIN KINASE"/>
    <property type="match status" value="1"/>
</dbReference>
<keyword evidence="6" id="KW-0418">Kinase</keyword>
<dbReference type="CDD" id="cd00082">
    <property type="entry name" value="HisKA"/>
    <property type="match status" value="1"/>
</dbReference>
<dbReference type="PANTHER" id="PTHR43047:SF64">
    <property type="entry name" value="HISTIDINE KINASE CONTAINING CHEY-HOMOLOGOUS RECEIVER DOMAIN AND PAS DOMAIN-RELATED"/>
    <property type="match status" value="1"/>
</dbReference>
<dbReference type="InterPro" id="IPR003661">
    <property type="entry name" value="HisK_dim/P_dom"/>
</dbReference>
<evidence type="ECO:0000256" key="6">
    <source>
        <dbReference type="ARBA" id="ARBA00022777"/>
    </source>
</evidence>
<dbReference type="CDD" id="cd17546">
    <property type="entry name" value="REC_hyHK_CKI1_RcsC-like"/>
    <property type="match status" value="1"/>
</dbReference>
<dbReference type="InterPro" id="IPR005467">
    <property type="entry name" value="His_kinase_dom"/>
</dbReference>
<comment type="catalytic activity">
    <reaction evidence="1">
        <text>ATP + protein L-histidine = ADP + protein N-phospho-L-histidine.</text>
        <dbReference type="EC" id="2.7.13.3"/>
    </reaction>
</comment>
<dbReference type="PRINTS" id="PR00344">
    <property type="entry name" value="BCTRLSENSOR"/>
</dbReference>
<dbReference type="SMART" id="SM00387">
    <property type="entry name" value="HATPase_c"/>
    <property type="match status" value="1"/>
</dbReference>
<keyword evidence="13" id="KW-1185">Reference proteome</keyword>
<evidence type="ECO:0000259" key="10">
    <source>
        <dbReference type="PROSITE" id="PS50109"/>
    </source>
</evidence>
<dbReference type="Pfam" id="PF02518">
    <property type="entry name" value="HATPase_c"/>
    <property type="match status" value="1"/>
</dbReference>
<dbReference type="Gene3D" id="3.40.50.2300">
    <property type="match status" value="1"/>
</dbReference>
<dbReference type="EMBL" id="JAJCIS010000005">
    <property type="protein sequence ID" value="MCB7387676.1"/>
    <property type="molecule type" value="Genomic_DNA"/>
</dbReference>
<reference evidence="12 13" key="1">
    <citation type="submission" date="2021-10" db="EMBL/GenBank/DDBJ databases">
        <title>Collection of gut derived symbiotic bacterial strains cultured from healthy donors.</title>
        <authorList>
            <person name="Lin H."/>
            <person name="Littmann E."/>
            <person name="Kohout C."/>
            <person name="Pamer E.G."/>
        </authorList>
    </citation>
    <scope>NUCLEOTIDE SEQUENCE [LARGE SCALE GENOMIC DNA]</scope>
    <source>
        <strain evidence="12 13">DFI.1.165</strain>
    </source>
</reference>
<protein>
    <recommendedName>
        <fullName evidence="3">Stage 0 sporulation protein A homolog</fullName>
        <ecNumber evidence="2">2.7.13.3</ecNumber>
    </recommendedName>
</protein>
<dbReference type="SUPFAM" id="SSF47384">
    <property type="entry name" value="Homodimeric domain of signal transducing histidine kinase"/>
    <property type="match status" value="1"/>
</dbReference>
<dbReference type="SMART" id="SM00448">
    <property type="entry name" value="REC"/>
    <property type="match status" value="1"/>
</dbReference>
<evidence type="ECO:0000313" key="13">
    <source>
        <dbReference type="Proteomes" id="UP001299546"/>
    </source>
</evidence>
<feature type="domain" description="Response regulatory" evidence="11">
    <location>
        <begin position="293"/>
        <end position="411"/>
    </location>
</feature>
<gene>
    <name evidence="12" type="ORF">LIZ65_10300</name>
</gene>
<keyword evidence="7" id="KW-0902">Two-component regulatory system</keyword>
<evidence type="ECO:0000256" key="4">
    <source>
        <dbReference type="ARBA" id="ARBA00022553"/>
    </source>
</evidence>
<proteinExistence type="predicted"/>
<comment type="function">
    <text evidence="8">May play the central regulatory role in sporulation. It may be an element of the effector pathway responsible for the activation of sporulation genes in response to nutritional stress. Spo0A may act in concert with spo0H (a sigma factor) to control the expression of some genes that are critical to the sporulation process.</text>
</comment>
<dbReference type="EC" id="2.7.13.3" evidence="2"/>